<accession>A0A438HK80</accession>
<dbReference type="Pfam" id="PF00387">
    <property type="entry name" value="PI-PLC-Y"/>
    <property type="match status" value="1"/>
</dbReference>
<dbReference type="PROSITE" id="PS50008">
    <property type="entry name" value="PIPLC_Y_DOMAIN"/>
    <property type="match status" value="1"/>
</dbReference>
<comment type="subcellular location">
    <subcellularLocation>
        <location evidence="1">Cell membrane</location>
        <topology evidence="1">Peripheral membrane protein</topology>
    </subcellularLocation>
</comment>
<evidence type="ECO:0000256" key="3">
    <source>
        <dbReference type="SAM" id="MobiDB-lite"/>
    </source>
</evidence>
<dbReference type="EMBL" id="QGNW01000209">
    <property type="protein sequence ID" value="RVW84880.1"/>
    <property type="molecule type" value="Genomic_DNA"/>
</dbReference>
<dbReference type="AlphaFoldDB" id="A0A438HK80"/>
<dbReference type="InterPro" id="IPR000909">
    <property type="entry name" value="PLipase_C_PInositol-sp_X_dom"/>
</dbReference>
<keyword evidence="2" id="KW-0442">Lipid degradation</keyword>
<evidence type="ECO:0000313" key="6">
    <source>
        <dbReference type="Proteomes" id="UP000288805"/>
    </source>
</evidence>
<dbReference type="InterPro" id="IPR011992">
    <property type="entry name" value="EF-hand-dom_pair"/>
</dbReference>
<keyword evidence="2" id="KW-0443">Lipid metabolism</keyword>
<dbReference type="InterPro" id="IPR001192">
    <property type="entry name" value="PI-PLC_fam"/>
</dbReference>
<dbReference type="GO" id="GO:0016042">
    <property type="term" value="P:lipid catabolic process"/>
    <property type="evidence" value="ECO:0007669"/>
    <property type="project" value="UniProtKB-KW"/>
</dbReference>
<dbReference type="CDD" id="cd08599">
    <property type="entry name" value="PI-PLCc_plant"/>
    <property type="match status" value="1"/>
</dbReference>
<gene>
    <name evidence="5" type="primary">PLC2_5</name>
    <name evidence="5" type="ORF">CK203_039493</name>
</gene>
<dbReference type="Gene3D" id="1.10.238.10">
    <property type="entry name" value="EF-hand"/>
    <property type="match status" value="1"/>
</dbReference>
<evidence type="ECO:0000259" key="4">
    <source>
        <dbReference type="PROSITE" id="PS50008"/>
    </source>
</evidence>
<dbReference type="SMART" id="SM00149">
    <property type="entry name" value="PLCYc"/>
    <property type="match status" value="1"/>
</dbReference>
<dbReference type="GO" id="GO:0035556">
    <property type="term" value="P:intracellular signal transduction"/>
    <property type="evidence" value="ECO:0007669"/>
    <property type="project" value="InterPro"/>
</dbReference>
<protein>
    <recommendedName>
        <fullName evidence="2">Phosphoinositide phospholipase C</fullName>
        <ecNumber evidence="2">3.1.4.11</ecNumber>
    </recommendedName>
</protein>
<organism evidence="5 6">
    <name type="scientific">Vitis vinifera</name>
    <name type="common">Grape</name>
    <dbReference type="NCBI Taxonomy" id="29760"/>
    <lineage>
        <taxon>Eukaryota</taxon>
        <taxon>Viridiplantae</taxon>
        <taxon>Streptophyta</taxon>
        <taxon>Embryophyta</taxon>
        <taxon>Tracheophyta</taxon>
        <taxon>Spermatophyta</taxon>
        <taxon>Magnoliopsida</taxon>
        <taxon>eudicotyledons</taxon>
        <taxon>Gunneridae</taxon>
        <taxon>Pentapetalae</taxon>
        <taxon>rosids</taxon>
        <taxon>Vitales</taxon>
        <taxon>Vitaceae</taxon>
        <taxon>Viteae</taxon>
        <taxon>Vitis</taxon>
    </lineage>
</organism>
<sequence length="492" mass="55689">MSERTKPPADIRDIFDRYSDQGTMTLDHLLRFLIEVQGEKAATKDDAEAIVNALIALQHPDISQSKALDLQAFFCYLFGDVNPPLSPSGSHDMNAPLPHYFIYTGHNSYLTGNQLSSDSSDAPIIEALQRGVRVIELDLWPNSTEDDVDVLHGMTPNDHPLQTLTNPVKLIQCLRSIKEYAFVVSDYPVVITLEDHLKPDLQAKVAQMLTQTFGDMLFVPESECIAEFASPEALKRRILISTKPPKEYLEKKIEALEENDPENVESIDREDLEDEEDEEDKLQHNAAPEYRRLIAIHAGKLKGGLKEWLRVDPDKVRRLSLSERELEKASITHGKDIIRFTQKNFLRVYPKGVRVDSSNYDPLTAWMHGAQMVAFNMQGYGKSLWLMQGMFRANGGCGYVKKPDFLLKLGPNNDVFDPQANLPVKTTLKVKAYMGEGWHSDFALEIKENDGAVNYQSMQVGIAGVPEDSGMKETKEMDDNWNPTWNEEFEFP</sequence>
<dbReference type="InterPro" id="IPR035892">
    <property type="entry name" value="C2_domain_sf"/>
</dbReference>
<dbReference type="FunFam" id="3.20.20.190:FF:000010">
    <property type="entry name" value="Phosphoinositide phospholipase C"/>
    <property type="match status" value="1"/>
</dbReference>
<dbReference type="Pfam" id="PF09279">
    <property type="entry name" value="EF-hand_like"/>
    <property type="match status" value="1"/>
</dbReference>
<feature type="region of interest" description="Disordered" evidence="3">
    <location>
        <begin position="466"/>
        <end position="485"/>
    </location>
</feature>
<dbReference type="InterPro" id="IPR015359">
    <property type="entry name" value="PLC_EF-hand-like"/>
</dbReference>
<dbReference type="SUPFAM" id="SSF47473">
    <property type="entry name" value="EF-hand"/>
    <property type="match status" value="1"/>
</dbReference>
<dbReference type="PRINTS" id="PR00390">
    <property type="entry name" value="PHPHLIPASEC"/>
</dbReference>
<dbReference type="PANTHER" id="PTHR10336:SF154">
    <property type="entry name" value="PHOSPHOINOSITIDE PHOSPHOLIPASE C 2"/>
    <property type="match status" value="1"/>
</dbReference>
<keyword evidence="2" id="KW-0378">Hydrolase</keyword>
<dbReference type="InterPro" id="IPR017946">
    <property type="entry name" value="PLC-like_Pdiesterase_TIM-brl"/>
</dbReference>
<dbReference type="SUPFAM" id="SSF49562">
    <property type="entry name" value="C2 domain (Calcium/lipid-binding domain, CaLB)"/>
    <property type="match status" value="1"/>
</dbReference>
<dbReference type="GO" id="GO:0004435">
    <property type="term" value="F:phosphatidylinositol-4,5-bisphosphate phospholipase C activity"/>
    <property type="evidence" value="ECO:0007669"/>
    <property type="project" value="UniProtKB-EC"/>
</dbReference>
<feature type="region of interest" description="Disordered" evidence="3">
    <location>
        <begin position="253"/>
        <end position="281"/>
    </location>
</feature>
<comment type="caution">
    <text evidence="5">The sequence shown here is derived from an EMBL/GenBank/DDBJ whole genome shotgun (WGS) entry which is preliminary data.</text>
</comment>
<dbReference type="Pfam" id="PF00388">
    <property type="entry name" value="PI-PLC-X"/>
    <property type="match status" value="1"/>
</dbReference>
<evidence type="ECO:0000313" key="5">
    <source>
        <dbReference type="EMBL" id="RVW84880.1"/>
    </source>
</evidence>
<evidence type="ECO:0000256" key="1">
    <source>
        <dbReference type="ARBA" id="ARBA00004202"/>
    </source>
</evidence>
<feature type="domain" description="PI-PLC Y-box" evidence="4">
    <location>
        <begin position="320"/>
        <end position="406"/>
    </location>
</feature>
<dbReference type="SUPFAM" id="SSF51695">
    <property type="entry name" value="PLC-like phosphodiesterases"/>
    <property type="match status" value="1"/>
</dbReference>
<comment type="catalytic activity">
    <reaction evidence="2">
        <text>a 1,2-diacyl-sn-glycero-3-phospho-(1D-myo-inositol-4,5-bisphosphate) + H2O = 1D-myo-inositol 1,4,5-trisphosphate + a 1,2-diacyl-sn-glycerol + H(+)</text>
        <dbReference type="Rhea" id="RHEA:33179"/>
        <dbReference type="ChEBI" id="CHEBI:15377"/>
        <dbReference type="ChEBI" id="CHEBI:15378"/>
        <dbReference type="ChEBI" id="CHEBI:17815"/>
        <dbReference type="ChEBI" id="CHEBI:58456"/>
        <dbReference type="ChEBI" id="CHEBI:203600"/>
        <dbReference type="EC" id="3.1.4.11"/>
    </reaction>
</comment>
<dbReference type="Proteomes" id="UP000288805">
    <property type="component" value="Unassembled WGS sequence"/>
</dbReference>
<dbReference type="PROSITE" id="PS50007">
    <property type="entry name" value="PIPLC_X_DOMAIN"/>
    <property type="match status" value="1"/>
</dbReference>
<name>A0A438HK80_VITVI</name>
<reference evidence="5 6" key="1">
    <citation type="journal article" date="2018" name="PLoS Genet.">
        <title>Population sequencing reveals clonal diversity and ancestral inbreeding in the grapevine cultivar Chardonnay.</title>
        <authorList>
            <person name="Roach M.J."/>
            <person name="Johnson D.L."/>
            <person name="Bohlmann J."/>
            <person name="van Vuuren H.J."/>
            <person name="Jones S.J."/>
            <person name="Pretorius I.S."/>
            <person name="Schmidt S.A."/>
            <person name="Borneman A.R."/>
        </authorList>
    </citation>
    <scope>NUCLEOTIDE SEQUENCE [LARGE SCALE GENOMIC DNA]</scope>
    <source>
        <strain evidence="6">cv. Chardonnay</strain>
        <tissue evidence="5">Leaf</tissue>
    </source>
</reference>
<feature type="compositionally biased region" description="Acidic residues" evidence="3">
    <location>
        <begin position="256"/>
        <end position="280"/>
    </location>
</feature>
<proteinExistence type="predicted"/>
<dbReference type="SMART" id="SM00148">
    <property type="entry name" value="PLCXc"/>
    <property type="match status" value="1"/>
</dbReference>
<dbReference type="Gene3D" id="3.20.20.190">
    <property type="entry name" value="Phosphatidylinositol (PI) phosphodiesterase"/>
    <property type="match status" value="1"/>
</dbReference>
<evidence type="ECO:0000256" key="2">
    <source>
        <dbReference type="RuleBase" id="RU361133"/>
    </source>
</evidence>
<feature type="compositionally biased region" description="Basic and acidic residues" evidence="3">
    <location>
        <begin position="469"/>
        <end position="478"/>
    </location>
</feature>
<dbReference type="EC" id="3.1.4.11" evidence="2"/>
<dbReference type="GO" id="GO:0005886">
    <property type="term" value="C:plasma membrane"/>
    <property type="evidence" value="ECO:0007669"/>
    <property type="project" value="UniProtKB-SubCell"/>
</dbReference>
<dbReference type="InterPro" id="IPR001711">
    <property type="entry name" value="PLipase_C_Pinositol-sp_Y"/>
</dbReference>
<dbReference type="PANTHER" id="PTHR10336">
    <property type="entry name" value="PHOSPHOINOSITIDE-SPECIFIC PHOSPHOLIPASE C FAMILY PROTEIN"/>
    <property type="match status" value="1"/>
</dbReference>